<dbReference type="AlphaFoldDB" id="A0A9D4SV90"/>
<feature type="region of interest" description="Disordered" evidence="1">
    <location>
        <begin position="46"/>
        <end position="73"/>
    </location>
</feature>
<accession>A0A9D4SV90</accession>
<protein>
    <submittedName>
        <fullName evidence="2">Uncharacterized protein</fullName>
    </submittedName>
</protein>
<proteinExistence type="predicted"/>
<keyword evidence="3" id="KW-1185">Reference proteome</keyword>
<organism evidence="2 3">
    <name type="scientific">Rhipicephalus sanguineus</name>
    <name type="common">Brown dog tick</name>
    <name type="synonym">Ixodes sanguineus</name>
    <dbReference type="NCBI Taxonomy" id="34632"/>
    <lineage>
        <taxon>Eukaryota</taxon>
        <taxon>Metazoa</taxon>
        <taxon>Ecdysozoa</taxon>
        <taxon>Arthropoda</taxon>
        <taxon>Chelicerata</taxon>
        <taxon>Arachnida</taxon>
        <taxon>Acari</taxon>
        <taxon>Parasitiformes</taxon>
        <taxon>Ixodida</taxon>
        <taxon>Ixodoidea</taxon>
        <taxon>Ixodidae</taxon>
        <taxon>Rhipicephalinae</taxon>
        <taxon>Rhipicephalus</taxon>
        <taxon>Rhipicephalus</taxon>
    </lineage>
</organism>
<gene>
    <name evidence="2" type="ORF">HPB52_024080</name>
</gene>
<name>A0A9D4SV90_RHISA</name>
<reference evidence="2" key="2">
    <citation type="submission" date="2021-09" db="EMBL/GenBank/DDBJ databases">
        <authorList>
            <person name="Jia N."/>
            <person name="Wang J."/>
            <person name="Shi W."/>
            <person name="Du L."/>
            <person name="Sun Y."/>
            <person name="Zhan W."/>
            <person name="Jiang J."/>
            <person name="Wang Q."/>
            <person name="Zhang B."/>
            <person name="Ji P."/>
            <person name="Sakyi L.B."/>
            <person name="Cui X."/>
            <person name="Yuan T."/>
            <person name="Jiang B."/>
            <person name="Yang W."/>
            <person name="Lam T.T.-Y."/>
            <person name="Chang Q."/>
            <person name="Ding S."/>
            <person name="Wang X."/>
            <person name="Zhu J."/>
            <person name="Ruan X."/>
            <person name="Zhao L."/>
            <person name="Wei J."/>
            <person name="Que T."/>
            <person name="Du C."/>
            <person name="Cheng J."/>
            <person name="Dai P."/>
            <person name="Han X."/>
            <person name="Huang E."/>
            <person name="Gao Y."/>
            <person name="Liu J."/>
            <person name="Shao H."/>
            <person name="Ye R."/>
            <person name="Li L."/>
            <person name="Wei W."/>
            <person name="Wang X."/>
            <person name="Wang C."/>
            <person name="Huo Q."/>
            <person name="Li W."/>
            <person name="Guo W."/>
            <person name="Chen H."/>
            <person name="Chen S."/>
            <person name="Zhou L."/>
            <person name="Zhou L."/>
            <person name="Ni X."/>
            <person name="Tian J."/>
            <person name="Zhou Y."/>
            <person name="Sheng Y."/>
            <person name="Liu T."/>
            <person name="Pan Y."/>
            <person name="Xia L."/>
            <person name="Li J."/>
            <person name="Zhao F."/>
            <person name="Cao W."/>
        </authorList>
    </citation>
    <scope>NUCLEOTIDE SEQUENCE</scope>
    <source>
        <strain evidence="2">Rsan-2018</strain>
        <tissue evidence="2">Larvae</tissue>
    </source>
</reference>
<evidence type="ECO:0000313" key="2">
    <source>
        <dbReference type="EMBL" id="KAH7948523.1"/>
    </source>
</evidence>
<evidence type="ECO:0000313" key="3">
    <source>
        <dbReference type="Proteomes" id="UP000821837"/>
    </source>
</evidence>
<dbReference type="Proteomes" id="UP000821837">
    <property type="component" value="Chromosome 6"/>
</dbReference>
<reference evidence="2" key="1">
    <citation type="journal article" date="2020" name="Cell">
        <title>Large-Scale Comparative Analyses of Tick Genomes Elucidate Their Genetic Diversity and Vector Capacities.</title>
        <authorList>
            <consortium name="Tick Genome and Microbiome Consortium (TIGMIC)"/>
            <person name="Jia N."/>
            <person name="Wang J."/>
            <person name="Shi W."/>
            <person name="Du L."/>
            <person name="Sun Y."/>
            <person name="Zhan W."/>
            <person name="Jiang J.F."/>
            <person name="Wang Q."/>
            <person name="Zhang B."/>
            <person name="Ji P."/>
            <person name="Bell-Sakyi L."/>
            <person name="Cui X.M."/>
            <person name="Yuan T.T."/>
            <person name="Jiang B.G."/>
            <person name="Yang W.F."/>
            <person name="Lam T.T."/>
            <person name="Chang Q.C."/>
            <person name="Ding S.J."/>
            <person name="Wang X.J."/>
            <person name="Zhu J.G."/>
            <person name="Ruan X.D."/>
            <person name="Zhao L."/>
            <person name="Wei J.T."/>
            <person name="Ye R.Z."/>
            <person name="Que T.C."/>
            <person name="Du C.H."/>
            <person name="Zhou Y.H."/>
            <person name="Cheng J.X."/>
            <person name="Dai P.F."/>
            <person name="Guo W.B."/>
            <person name="Han X.H."/>
            <person name="Huang E.J."/>
            <person name="Li L.F."/>
            <person name="Wei W."/>
            <person name="Gao Y.C."/>
            <person name="Liu J.Z."/>
            <person name="Shao H.Z."/>
            <person name="Wang X."/>
            <person name="Wang C.C."/>
            <person name="Yang T.C."/>
            <person name="Huo Q.B."/>
            <person name="Li W."/>
            <person name="Chen H.Y."/>
            <person name="Chen S.E."/>
            <person name="Zhou L.G."/>
            <person name="Ni X.B."/>
            <person name="Tian J.H."/>
            <person name="Sheng Y."/>
            <person name="Liu T."/>
            <person name="Pan Y.S."/>
            <person name="Xia L.Y."/>
            <person name="Li J."/>
            <person name="Zhao F."/>
            <person name="Cao W.C."/>
        </authorList>
    </citation>
    <scope>NUCLEOTIDE SEQUENCE</scope>
    <source>
        <strain evidence="2">Rsan-2018</strain>
    </source>
</reference>
<dbReference type="EMBL" id="JABSTV010001252">
    <property type="protein sequence ID" value="KAH7948523.1"/>
    <property type="molecule type" value="Genomic_DNA"/>
</dbReference>
<comment type="caution">
    <text evidence="2">The sequence shown here is derived from an EMBL/GenBank/DDBJ whole genome shotgun (WGS) entry which is preliminary data.</text>
</comment>
<sequence length="73" mass="8064">MMQSQTRALKTLGVLGDNYSAMLYPILLKLLPDDIVLDFNKTTARRISEKRGQGGSTGQQGQHTQEQKASIQS</sequence>
<evidence type="ECO:0000256" key="1">
    <source>
        <dbReference type="SAM" id="MobiDB-lite"/>
    </source>
</evidence>